<dbReference type="InterPro" id="IPR029033">
    <property type="entry name" value="His_PPase_superfam"/>
</dbReference>
<protein>
    <submittedName>
        <fullName evidence="1">Histidine phosphatase family protein</fullName>
    </submittedName>
</protein>
<keyword evidence="2" id="KW-1185">Reference proteome</keyword>
<evidence type="ECO:0000313" key="1">
    <source>
        <dbReference type="EMBL" id="MFC5422601.1"/>
    </source>
</evidence>
<reference evidence="2" key="1">
    <citation type="journal article" date="2019" name="Int. J. Syst. Evol. Microbiol.">
        <title>The Global Catalogue of Microorganisms (GCM) 10K type strain sequencing project: providing services to taxonomists for standard genome sequencing and annotation.</title>
        <authorList>
            <consortium name="The Broad Institute Genomics Platform"/>
            <consortium name="The Broad Institute Genome Sequencing Center for Infectious Disease"/>
            <person name="Wu L."/>
            <person name="Ma J."/>
        </authorList>
    </citation>
    <scope>NUCLEOTIDE SEQUENCE [LARGE SCALE GENOMIC DNA]</scope>
    <source>
        <strain evidence="2">NCAIM B.01391</strain>
    </source>
</reference>
<proteinExistence type="predicted"/>
<sequence>MSQSDSRISSHVQVGMRILFITHPEVVVDPSVPVPEWPLSERGRERMNLFADALAGVSALAVWSSAERKALDGAQILADRLSIPHHVDPALGENDRSSTGYIPQPEFDRIAAEFFASPTTSIRGWETAAAAQKRIVGAIETVLARGAGLKLVVSHGGVGRLLRARLENVPIGSETRPGHSGGGCCMMLRGLPLEPLSPWTDIEDWPTAASS</sequence>
<accession>A0ABW0IZV2</accession>
<dbReference type="Gene3D" id="3.40.50.1240">
    <property type="entry name" value="Phosphoglycerate mutase-like"/>
    <property type="match status" value="1"/>
</dbReference>
<dbReference type="InterPro" id="IPR013078">
    <property type="entry name" value="His_Pase_superF_clade-1"/>
</dbReference>
<organism evidence="1 2">
    <name type="scientific">Bosea eneae</name>
    <dbReference type="NCBI Taxonomy" id="151454"/>
    <lineage>
        <taxon>Bacteria</taxon>
        <taxon>Pseudomonadati</taxon>
        <taxon>Pseudomonadota</taxon>
        <taxon>Alphaproteobacteria</taxon>
        <taxon>Hyphomicrobiales</taxon>
        <taxon>Boseaceae</taxon>
        <taxon>Bosea</taxon>
    </lineage>
</organism>
<dbReference type="Proteomes" id="UP001596053">
    <property type="component" value="Unassembled WGS sequence"/>
</dbReference>
<name>A0ABW0IZV2_9HYPH</name>
<evidence type="ECO:0000313" key="2">
    <source>
        <dbReference type="Proteomes" id="UP001596053"/>
    </source>
</evidence>
<dbReference type="EMBL" id="JBHSLW010000042">
    <property type="protein sequence ID" value="MFC5422601.1"/>
    <property type="molecule type" value="Genomic_DNA"/>
</dbReference>
<gene>
    <name evidence="1" type="ORF">ACFPOB_23855</name>
</gene>
<dbReference type="SUPFAM" id="SSF53254">
    <property type="entry name" value="Phosphoglycerate mutase-like"/>
    <property type="match status" value="1"/>
</dbReference>
<comment type="caution">
    <text evidence="1">The sequence shown here is derived from an EMBL/GenBank/DDBJ whole genome shotgun (WGS) entry which is preliminary data.</text>
</comment>
<dbReference type="RefSeq" id="WP_377800851.1">
    <property type="nucleotide sequence ID" value="NZ_JBHSLW010000042.1"/>
</dbReference>
<dbReference type="CDD" id="cd07067">
    <property type="entry name" value="HP_PGM_like"/>
    <property type="match status" value="1"/>
</dbReference>
<dbReference type="Pfam" id="PF00300">
    <property type="entry name" value="His_Phos_1"/>
    <property type="match status" value="1"/>
</dbReference>